<sequence length="109" mass="11887">MRCYVQSSGIDSTLTLNVHKSLVNTAFISFSVCAANHCDGLATCPGCTPPLARRLLEIGTSFPATHYGISDRKEAFASEEVFDLGDFAVGFERVISPAWHLLSSYEEIQ</sequence>
<accession>A0ABV0TRN3</accession>
<evidence type="ECO:0000313" key="1">
    <source>
        <dbReference type="EMBL" id="MEQ2235434.1"/>
    </source>
</evidence>
<dbReference type="EMBL" id="JAHRIQ010046447">
    <property type="protein sequence ID" value="MEQ2235434.1"/>
    <property type="molecule type" value="Genomic_DNA"/>
</dbReference>
<gene>
    <name evidence="1" type="ORF">ILYODFUR_002294</name>
</gene>
<keyword evidence="2" id="KW-1185">Reference proteome</keyword>
<evidence type="ECO:0000313" key="2">
    <source>
        <dbReference type="Proteomes" id="UP001482620"/>
    </source>
</evidence>
<dbReference type="Proteomes" id="UP001482620">
    <property type="component" value="Unassembled WGS sequence"/>
</dbReference>
<protein>
    <submittedName>
        <fullName evidence="1">Uncharacterized protein</fullName>
    </submittedName>
</protein>
<comment type="caution">
    <text evidence="1">The sequence shown here is derived from an EMBL/GenBank/DDBJ whole genome shotgun (WGS) entry which is preliminary data.</text>
</comment>
<organism evidence="1 2">
    <name type="scientific">Ilyodon furcidens</name>
    <name type="common">goldbreast splitfin</name>
    <dbReference type="NCBI Taxonomy" id="33524"/>
    <lineage>
        <taxon>Eukaryota</taxon>
        <taxon>Metazoa</taxon>
        <taxon>Chordata</taxon>
        <taxon>Craniata</taxon>
        <taxon>Vertebrata</taxon>
        <taxon>Euteleostomi</taxon>
        <taxon>Actinopterygii</taxon>
        <taxon>Neopterygii</taxon>
        <taxon>Teleostei</taxon>
        <taxon>Neoteleostei</taxon>
        <taxon>Acanthomorphata</taxon>
        <taxon>Ovalentaria</taxon>
        <taxon>Atherinomorphae</taxon>
        <taxon>Cyprinodontiformes</taxon>
        <taxon>Goodeidae</taxon>
        <taxon>Ilyodon</taxon>
    </lineage>
</organism>
<name>A0ABV0TRN3_9TELE</name>
<proteinExistence type="predicted"/>
<reference evidence="1 2" key="1">
    <citation type="submission" date="2021-06" db="EMBL/GenBank/DDBJ databases">
        <authorList>
            <person name="Palmer J.M."/>
        </authorList>
    </citation>
    <scope>NUCLEOTIDE SEQUENCE [LARGE SCALE GENOMIC DNA]</scope>
    <source>
        <strain evidence="2">if_2019</strain>
        <tissue evidence="1">Muscle</tissue>
    </source>
</reference>